<dbReference type="Proteomes" id="UP000693970">
    <property type="component" value="Unassembled WGS sequence"/>
</dbReference>
<dbReference type="EMBL" id="JAGRRH010000015">
    <property type="protein sequence ID" value="KAG7356779.1"/>
    <property type="molecule type" value="Genomic_DNA"/>
</dbReference>
<sequence>MSVTIHTTVGDLKCEIFCDTFPRTAFNFLALAAAGKYNGTIFHRNIRGFMIQGGDTAHVTGKKSSIWGDEVTFPDEFHPNNMHDRRGRLSMANRGPNTNKSQFFILYEQQPHLNNLHTVFGQLLDGWEVLDKMEKMPVWGDKPNDKSRSMQTTPLEPPVITGITIHANPLADEGITYPTPNGPPEKK</sequence>
<evidence type="ECO:0000313" key="4">
    <source>
        <dbReference type="EMBL" id="KAG7356779.1"/>
    </source>
</evidence>
<evidence type="ECO:0000259" key="3">
    <source>
        <dbReference type="PROSITE" id="PS50072"/>
    </source>
</evidence>
<dbReference type="PANTHER" id="PTHR45625">
    <property type="entry name" value="PEPTIDYL-PROLYL CIS-TRANS ISOMERASE-RELATED"/>
    <property type="match status" value="1"/>
</dbReference>
<dbReference type="AlphaFoldDB" id="A0A9K3L6Q5"/>
<dbReference type="PANTHER" id="PTHR45625:SF2">
    <property type="entry name" value="PEPTIDYL-PROLYL CIS-TRANS ISOMERASE-LIKE 3"/>
    <property type="match status" value="1"/>
</dbReference>
<evidence type="ECO:0000313" key="5">
    <source>
        <dbReference type="Proteomes" id="UP000693970"/>
    </source>
</evidence>
<dbReference type="InterPro" id="IPR044666">
    <property type="entry name" value="Cyclophilin_A-like"/>
</dbReference>
<evidence type="ECO:0000256" key="1">
    <source>
        <dbReference type="ARBA" id="ARBA00000971"/>
    </source>
</evidence>
<protein>
    <submittedName>
        <fullName evidence="4">Peptidyl-prolyl cis-trans isomerase A</fullName>
    </submittedName>
</protein>
<accession>A0A9K3L6Q5</accession>
<dbReference type="GO" id="GO:0006457">
    <property type="term" value="P:protein folding"/>
    <property type="evidence" value="ECO:0007669"/>
    <property type="project" value="InterPro"/>
</dbReference>
<reference evidence="4" key="1">
    <citation type="journal article" date="2021" name="Sci. Rep.">
        <title>Diploid genomic architecture of Nitzschia inconspicua, an elite biomass production diatom.</title>
        <authorList>
            <person name="Oliver A."/>
            <person name="Podell S."/>
            <person name="Pinowska A."/>
            <person name="Traller J.C."/>
            <person name="Smith S.R."/>
            <person name="McClure R."/>
            <person name="Beliaev A."/>
            <person name="Bohutskyi P."/>
            <person name="Hill E.A."/>
            <person name="Rabines A."/>
            <person name="Zheng H."/>
            <person name="Allen L.Z."/>
            <person name="Kuo A."/>
            <person name="Grigoriev I.V."/>
            <person name="Allen A.E."/>
            <person name="Hazlebeck D."/>
            <person name="Allen E.E."/>
        </authorList>
    </citation>
    <scope>NUCLEOTIDE SEQUENCE</scope>
    <source>
        <strain evidence="4">Hildebrandi</strain>
    </source>
</reference>
<dbReference type="GO" id="GO:0003755">
    <property type="term" value="F:peptidyl-prolyl cis-trans isomerase activity"/>
    <property type="evidence" value="ECO:0007669"/>
    <property type="project" value="UniProtKB-EC"/>
</dbReference>
<dbReference type="OrthoDB" id="271386at2759"/>
<name>A0A9K3L6Q5_9STRA</name>
<comment type="catalytic activity">
    <reaction evidence="1">
        <text>[protein]-peptidylproline (omega=180) = [protein]-peptidylproline (omega=0)</text>
        <dbReference type="Rhea" id="RHEA:16237"/>
        <dbReference type="Rhea" id="RHEA-COMP:10747"/>
        <dbReference type="Rhea" id="RHEA-COMP:10748"/>
        <dbReference type="ChEBI" id="CHEBI:83833"/>
        <dbReference type="ChEBI" id="CHEBI:83834"/>
        <dbReference type="EC" id="5.2.1.8"/>
    </reaction>
</comment>
<gene>
    <name evidence="4" type="ORF">IV203_001465</name>
</gene>
<dbReference type="PROSITE" id="PS00170">
    <property type="entry name" value="CSA_PPIASE_1"/>
    <property type="match status" value="1"/>
</dbReference>
<dbReference type="PROSITE" id="PS50072">
    <property type="entry name" value="CSA_PPIASE_2"/>
    <property type="match status" value="1"/>
</dbReference>
<keyword evidence="5" id="KW-1185">Reference proteome</keyword>
<evidence type="ECO:0000256" key="2">
    <source>
        <dbReference type="SAM" id="MobiDB-lite"/>
    </source>
</evidence>
<proteinExistence type="predicted"/>
<feature type="domain" description="PPIase cyclophilin-type" evidence="3">
    <location>
        <begin position="6"/>
        <end position="165"/>
    </location>
</feature>
<organism evidence="4 5">
    <name type="scientific">Nitzschia inconspicua</name>
    <dbReference type="NCBI Taxonomy" id="303405"/>
    <lineage>
        <taxon>Eukaryota</taxon>
        <taxon>Sar</taxon>
        <taxon>Stramenopiles</taxon>
        <taxon>Ochrophyta</taxon>
        <taxon>Bacillariophyta</taxon>
        <taxon>Bacillariophyceae</taxon>
        <taxon>Bacillariophycidae</taxon>
        <taxon>Bacillariales</taxon>
        <taxon>Bacillariaceae</taxon>
        <taxon>Nitzschia</taxon>
    </lineage>
</organism>
<keyword evidence="4" id="KW-0413">Isomerase</keyword>
<reference evidence="4" key="2">
    <citation type="submission" date="2021-04" db="EMBL/GenBank/DDBJ databases">
        <authorList>
            <person name="Podell S."/>
        </authorList>
    </citation>
    <scope>NUCLEOTIDE SEQUENCE</scope>
    <source>
        <strain evidence="4">Hildebrandi</strain>
    </source>
</reference>
<dbReference type="InterPro" id="IPR002130">
    <property type="entry name" value="Cyclophilin-type_PPIase_dom"/>
</dbReference>
<feature type="region of interest" description="Disordered" evidence="2">
    <location>
        <begin position="138"/>
        <end position="159"/>
    </location>
</feature>
<dbReference type="InterPro" id="IPR020892">
    <property type="entry name" value="Cyclophilin-type_PPIase_CS"/>
</dbReference>
<comment type="caution">
    <text evidence="4">The sequence shown here is derived from an EMBL/GenBank/DDBJ whole genome shotgun (WGS) entry which is preliminary data.</text>
</comment>
<dbReference type="Pfam" id="PF00160">
    <property type="entry name" value="Pro_isomerase"/>
    <property type="match status" value="1"/>
</dbReference>
<dbReference type="GO" id="GO:0071013">
    <property type="term" value="C:catalytic step 2 spliceosome"/>
    <property type="evidence" value="ECO:0007669"/>
    <property type="project" value="TreeGrafter"/>
</dbReference>